<accession>A0A8S3CX79</accession>
<sequence>YLYPNNNELPNQYNRTDFDSYVPNDFRTNSINDNGIRHVTLQKLNDNQSFGFVIISSQNK</sequence>
<dbReference type="AlphaFoldDB" id="A0A8S3CX79"/>
<proteinExistence type="predicted"/>
<gene>
    <name evidence="1" type="ORF">SMN809_LOCUS43727</name>
    <name evidence="2" type="ORF">SMN809_LOCUS53998</name>
</gene>
<dbReference type="EMBL" id="CAJOBI010129596">
    <property type="protein sequence ID" value="CAF4717869.1"/>
    <property type="molecule type" value="Genomic_DNA"/>
</dbReference>
<reference evidence="2" key="1">
    <citation type="submission" date="2021-02" db="EMBL/GenBank/DDBJ databases">
        <authorList>
            <person name="Nowell W R."/>
        </authorList>
    </citation>
    <scope>NUCLEOTIDE SEQUENCE</scope>
</reference>
<evidence type="ECO:0000313" key="2">
    <source>
        <dbReference type="EMBL" id="CAF4948643.1"/>
    </source>
</evidence>
<comment type="caution">
    <text evidence="2">The sequence shown here is derived from an EMBL/GenBank/DDBJ whole genome shotgun (WGS) entry which is preliminary data.</text>
</comment>
<evidence type="ECO:0000313" key="3">
    <source>
        <dbReference type="Proteomes" id="UP000676336"/>
    </source>
</evidence>
<dbReference type="Proteomes" id="UP000676336">
    <property type="component" value="Unassembled WGS sequence"/>
</dbReference>
<dbReference type="EMBL" id="CAJOBI010187180">
    <property type="protein sequence ID" value="CAF4948643.1"/>
    <property type="molecule type" value="Genomic_DNA"/>
</dbReference>
<protein>
    <submittedName>
        <fullName evidence="2">Uncharacterized protein</fullName>
    </submittedName>
</protein>
<evidence type="ECO:0000313" key="1">
    <source>
        <dbReference type="EMBL" id="CAF4717869.1"/>
    </source>
</evidence>
<name>A0A8S3CX79_9BILA</name>
<feature type="non-terminal residue" evidence="2">
    <location>
        <position position="1"/>
    </location>
</feature>
<feature type="non-terminal residue" evidence="2">
    <location>
        <position position="60"/>
    </location>
</feature>
<organism evidence="2 3">
    <name type="scientific">Rotaria magnacalcarata</name>
    <dbReference type="NCBI Taxonomy" id="392030"/>
    <lineage>
        <taxon>Eukaryota</taxon>
        <taxon>Metazoa</taxon>
        <taxon>Spiralia</taxon>
        <taxon>Gnathifera</taxon>
        <taxon>Rotifera</taxon>
        <taxon>Eurotatoria</taxon>
        <taxon>Bdelloidea</taxon>
        <taxon>Philodinida</taxon>
        <taxon>Philodinidae</taxon>
        <taxon>Rotaria</taxon>
    </lineage>
</organism>